<name>A0A562QY32_9BACT</name>
<feature type="non-terminal residue" evidence="1">
    <location>
        <position position="43"/>
    </location>
</feature>
<proteinExistence type="predicted"/>
<dbReference type="EMBL" id="VLLC01000069">
    <property type="protein sequence ID" value="TWI61741.1"/>
    <property type="molecule type" value="Genomic_DNA"/>
</dbReference>
<gene>
    <name evidence="1" type="ORF">LZ24_03419</name>
</gene>
<sequence>MACIVKQKVGNNTYLYESTSYRNSEGKPRNKRCLIGKINRETG</sequence>
<accession>A0A562QY32</accession>
<dbReference type="Proteomes" id="UP000318307">
    <property type="component" value="Unassembled WGS sequence"/>
</dbReference>
<evidence type="ECO:0000313" key="2">
    <source>
        <dbReference type="Proteomes" id="UP000318307"/>
    </source>
</evidence>
<protein>
    <recommendedName>
        <fullName evidence="3">Transposase</fullName>
    </recommendedName>
</protein>
<keyword evidence="2" id="KW-1185">Reference proteome</keyword>
<organism evidence="1 2">
    <name type="scientific">Desulfobotulus alkaliphilus</name>
    <dbReference type="NCBI Taxonomy" id="622671"/>
    <lineage>
        <taxon>Bacteria</taxon>
        <taxon>Pseudomonadati</taxon>
        <taxon>Thermodesulfobacteriota</taxon>
        <taxon>Desulfobacteria</taxon>
        <taxon>Desulfobacterales</taxon>
        <taxon>Desulfobacteraceae</taxon>
        <taxon>Desulfobotulus</taxon>
    </lineage>
</organism>
<evidence type="ECO:0008006" key="3">
    <source>
        <dbReference type="Google" id="ProtNLM"/>
    </source>
</evidence>
<evidence type="ECO:0000313" key="1">
    <source>
        <dbReference type="EMBL" id="TWI61741.1"/>
    </source>
</evidence>
<comment type="caution">
    <text evidence="1">The sequence shown here is derived from an EMBL/GenBank/DDBJ whole genome shotgun (WGS) entry which is preliminary data.</text>
</comment>
<dbReference type="AlphaFoldDB" id="A0A562QY32"/>
<reference evidence="1 2" key="1">
    <citation type="submission" date="2019-07" db="EMBL/GenBank/DDBJ databases">
        <title>Genome sequencing of 100 strains of the haloalkaliphilic chemolithoautotrophic sulfur-oxidizing bacterium Thioalkalivibrio.</title>
        <authorList>
            <person name="Muyzer G."/>
        </authorList>
    </citation>
    <scope>NUCLEOTIDE SEQUENCE [LARGE SCALE GENOMIC DNA]</scope>
    <source>
        <strain evidence="1 2">ASO4-4</strain>
    </source>
</reference>